<evidence type="ECO:0000313" key="3">
    <source>
        <dbReference type="Proteomes" id="UP000825935"/>
    </source>
</evidence>
<sequence>MAHQVNSTPSGVSSVQPQVARVPQNDAPLDLNLSQKVSQSLVKAHDGAKVCVSPSKSSETAAHYQPKDHTNISSNVLMLNGNGQEVHSNAKPALERSTTSLMQSQSHTDQSLQSENAGLAFNETAQSLTAEKDVSQKMNQLTPPTVLKKRKSSHAETTVKAQKEHSQSGTKVAWEKGTVVSPKEKNPSIEGRSLENPKKVILALEAEDGLRRRRGRPPKDAHSSKAASKSESSMARSLEPPDPAERRLLLEERKIKLAEQRFALEEKKLEATIEIGKGLIISMERMTNTISGLGNPYRH</sequence>
<dbReference type="Proteomes" id="UP000825935">
    <property type="component" value="Chromosome 32"/>
</dbReference>
<feature type="compositionally biased region" description="Polar residues" evidence="1">
    <location>
        <begin position="1"/>
        <end position="17"/>
    </location>
</feature>
<accession>A0A8T2QTI7</accession>
<evidence type="ECO:0000256" key="1">
    <source>
        <dbReference type="SAM" id="MobiDB-lite"/>
    </source>
</evidence>
<feature type="region of interest" description="Disordered" evidence="1">
    <location>
        <begin position="146"/>
        <end position="244"/>
    </location>
</feature>
<dbReference type="EMBL" id="CM035437">
    <property type="protein sequence ID" value="KAH7286918.1"/>
    <property type="molecule type" value="Genomic_DNA"/>
</dbReference>
<evidence type="ECO:0000313" key="2">
    <source>
        <dbReference type="EMBL" id="KAH7286920.1"/>
    </source>
</evidence>
<keyword evidence="3" id="KW-1185">Reference proteome</keyword>
<gene>
    <name evidence="2" type="ORF">KP509_32G028000</name>
</gene>
<dbReference type="EMBL" id="CM035437">
    <property type="protein sequence ID" value="KAH7286921.1"/>
    <property type="molecule type" value="Genomic_DNA"/>
</dbReference>
<feature type="region of interest" description="Disordered" evidence="1">
    <location>
        <begin position="1"/>
        <end position="27"/>
    </location>
</feature>
<organism evidence="2 3">
    <name type="scientific">Ceratopteris richardii</name>
    <name type="common">Triangle waterfern</name>
    <dbReference type="NCBI Taxonomy" id="49495"/>
    <lineage>
        <taxon>Eukaryota</taxon>
        <taxon>Viridiplantae</taxon>
        <taxon>Streptophyta</taxon>
        <taxon>Embryophyta</taxon>
        <taxon>Tracheophyta</taxon>
        <taxon>Polypodiopsida</taxon>
        <taxon>Polypodiidae</taxon>
        <taxon>Polypodiales</taxon>
        <taxon>Pteridineae</taxon>
        <taxon>Pteridaceae</taxon>
        <taxon>Parkerioideae</taxon>
        <taxon>Ceratopteris</taxon>
    </lineage>
</organism>
<reference evidence="2" key="1">
    <citation type="submission" date="2021-08" db="EMBL/GenBank/DDBJ databases">
        <title>WGS assembly of Ceratopteris richardii.</title>
        <authorList>
            <person name="Marchant D.B."/>
            <person name="Chen G."/>
            <person name="Jenkins J."/>
            <person name="Shu S."/>
            <person name="Leebens-Mack J."/>
            <person name="Grimwood J."/>
            <person name="Schmutz J."/>
            <person name="Soltis P."/>
            <person name="Soltis D."/>
            <person name="Chen Z.-H."/>
        </authorList>
    </citation>
    <scope>NUCLEOTIDE SEQUENCE</scope>
    <source>
        <strain evidence="2">Whitten #5841</strain>
        <tissue evidence="2">Leaf</tissue>
    </source>
</reference>
<dbReference type="OMA" id="THFLMED"/>
<protein>
    <submittedName>
        <fullName evidence="2">Uncharacterized protein</fullName>
    </submittedName>
</protein>
<name>A0A8T2QTI7_CERRI</name>
<dbReference type="AlphaFoldDB" id="A0A8T2QTI7"/>
<comment type="caution">
    <text evidence="2">The sequence shown here is derived from an EMBL/GenBank/DDBJ whole genome shotgun (WGS) entry which is preliminary data.</text>
</comment>
<dbReference type="OrthoDB" id="1923960at2759"/>
<feature type="compositionally biased region" description="Low complexity" evidence="1">
    <location>
        <begin position="224"/>
        <end position="237"/>
    </location>
</feature>
<dbReference type="EMBL" id="CM035437">
    <property type="protein sequence ID" value="KAH7286920.1"/>
    <property type="molecule type" value="Genomic_DNA"/>
</dbReference>
<feature type="compositionally biased region" description="Basic and acidic residues" evidence="1">
    <location>
        <begin position="182"/>
        <end position="198"/>
    </location>
</feature>
<proteinExistence type="predicted"/>